<organism evidence="4 5">
    <name type="scientific">Herbihabitans rhizosphaerae</name>
    <dbReference type="NCBI Taxonomy" id="1872711"/>
    <lineage>
        <taxon>Bacteria</taxon>
        <taxon>Bacillati</taxon>
        <taxon>Actinomycetota</taxon>
        <taxon>Actinomycetes</taxon>
        <taxon>Pseudonocardiales</taxon>
        <taxon>Pseudonocardiaceae</taxon>
        <taxon>Herbihabitans</taxon>
    </lineage>
</organism>
<reference evidence="4 5" key="1">
    <citation type="submission" date="2019-02" db="EMBL/GenBank/DDBJ databases">
        <title>Genomic Encyclopedia of Type Strains, Phase IV (KMG-IV): sequencing the most valuable type-strain genomes for metagenomic binning, comparative biology and taxonomic classification.</title>
        <authorList>
            <person name="Goeker M."/>
        </authorList>
    </citation>
    <scope>NUCLEOTIDE SEQUENCE [LARGE SCALE GENOMIC DNA]</scope>
    <source>
        <strain evidence="4 5">DSM 101727</strain>
    </source>
</reference>
<name>A0A4Q7KG50_9PSEU</name>
<dbReference type="PANTHER" id="PTHR13789:SF309">
    <property type="entry name" value="PUTATIVE (AFU_ORTHOLOGUE AFUA_6G14510)-RELATED"/>
    <property type="match status" value="1"/>
</dbReference>
<protein>
    <submittedName>
        <fullName evidence="4">2-polyprenyl-6-methoxyphenol hydroxylase-like FAD-dependent oxidoreductase</fullName>
    </submittedName>
</protein>
<keyword evidence="2" id="KW-0503">Monooxygenase</keyword>
<sequence>MRAIVVGGGIGGLATAAALVRGGWDVEVLERADRFELVGSGISLWANGFTALDVLGIGDRLRAAGRFDGPAGLRDHRGRWLLRASDTMRARTKDLVGVVHRAELLDALLSVVPRECLRSGADVRAVRQDGRHVIVEHTGGTSQADVVIGADGLHSAVRAAVWPDAPKPRYTGQTAWRFVLPRPSGVADEGGEIWCRDGVFGFFPMTGDRIYAYTTANTPAGGDRDADQLARWREHCVGWPEPAGTLLATAREQDVLRHDLHYLPALRTYVDGRVALLGDAAHAMPPYLGQGGNQALEDAVTLAALLAGVLVDGVPGALREYDRIRRPRAQAIARQSIGVGRLNHLRNPVATRVRNALIRRVPESLATRSYASVVSWRPPAAAANLSAP</sequence>
<feature type="domain" description="FAD-binding" evidence="3">
    <location>
        <begin position="3"/>
        <end position="335"/>
    </location>
</feature>
<keyword evidence="5" id="KW-1185">Reference proteome</keyword>
<dbReference type="Pfam" id="PF01494">
    <property type="entry name" value="FAD_binding_3"/>
    <property type="match status" value="1"/>
</dbReference>
<evidence type="ECO:0000259" key="3">
    <source>
        <dbReference type="Pfam" id="PF01494"/>
    </source>
</evidence>
<evidence type="ECO:0000256" key="2">
    <source>
        <dbReference type="ARBA" id="ARBA00023033"/>
    </source>
</evidence>
<dbReference type="EMBL" id="SGWQ01000010">
    <property type="protein sequence ID" value="RZS34049.1"/>
    <property type="molecule type" value="Genomic_DNA"/>
</dbReference>
<dbReference type="AlphaFoldDB" id="A0A4Q7KG50"/>
<dbReference type="PANTHER" id="PTHR13789">
    <property type="entry name" value="MONOOXYGENASE"/>
    <property type="match status" value="1"/>
</dbReference>
<dbReference type="InterPro" id="IPR036188">
    <property type="entry name" value="FAD/NAD-bd_sf"/>
</dbReference>
<dbReference type="PRINTS" id="PR00420">
    <property type="entry name" value="RNGMNOXGNASE"/>
</dbReference>
<dbReference type="SUPFAM" id="SSF51905">
    <property type="entry name" value="FAD/NAD(P)-binding domain"/>
    <property type="match status" value="1"/>
</dbReference>
<keyword evidence="1" id="KW-0560">Oxidoreductase</keyword>
<dbReference type="Proteomes" id="UP000294257">
    <property type="component" value="Unassembled WGS sequence"/>
</dbReference>
<dbReference type="GO" id="GO:0071949">
    <property type="term" value="F:FAD binding"/>
    <property type="evidence" value="ECO:0007669"/>
    <property type="project" value="InterPro"/>
</dbReference>
<proteinExistence type="predicted"/>
<dbReference type="InterPro" id="IPR050493">
    <property type="entry name" value="FAD-dep_Monooxygenase_BioMet"/>
</dbReference>
<dbReference type="OrthoDB" id="4568714at2"/>
<dbReference type="InterPro" id="IPR002938">
    <property type="entry name" value="FAD-bd"/>
</dbReference>
<accession>A0A4Q7KG50</accession>
<evidence type="ECO:0000313" key="5">
    <source>
        <dbReference type="Proteomes" id="UP000294257"/>
    </source>
</evidence>
<dbReference type="RefSeq" id="WP_130347397.1">
    <property type="nucleotide sequence ID" value="NZ_SGWQ01000010.1"/>
</dbReference>
<evidence type="ECO:0000256" key="1">
    <source>
        <dbReference type="ARBA" id="ARBA00023002"/>
    </source>
</evidence>
<dbReference type="Gene3D" id="3.50.50.60">
    <property type="entry name" value="FAD/NAD(P)-binding domain"/>
    <property type="match status" value="1"/>
</dbReference>
<comment type="caution">
    <text evidence="4">The sequence shown here is derived from an EMBL/GenBank/DDBJ whole genome shotgun (WGS) entry which is preliminary data.</text>
</comment>
<dbReference type="GO" id="GO:0004497">
    <property type="term" value="F:monooxygenase activity"/>
    <property type="evidence" value="ECO:0007669"/>
    <property type="project" value="UniProtKB-KW"/>
</dbReference>
<evidence type="ECO:0000313" key="4">
    <source>
        <dbReference type="EMBL" id="RZS34049.1"/>
    </source>
</evidence>
<gene>
    <name evidence="4" type="ORF">EV193_110199</name>
</gene>